<keyword evidence="1" id="KW-0812">Transmembrane</keyword>
<accession>A0A3P7P771</accession>
<keyword evidence="3" id="KW-1185">Reference proteome</keyword>
<dbReference type="EMBL" id="UYRU01065054">
    <property type="protein sequence ID" value="VDN16219.1"/>
    <property type="molecule type" value="Genomic_DNA"/>
</dbReference>
<gene>
    <name evidence="2" type="ORF">DILT_LOCUS12050</name>
</gene>
<name>A0A3P7P771_DIBLA</name>
<dbReference type="Proteomes" id="UP000281553">
    <property type="component" value="Unassembled WGS sequence"/>
</dbReference>
<dbReference type="OrthoDB" id="6262994at2759"/>
<keyword evidence="1" id="KW-0472">Membrane</keyword>
<reference evidence="2 3" key="1">
    <citation type="submission" date="2018-11" db="EMBL/GenBank/DDBJ databases">
        <authorList>
            <consortium name="Pathogen Informatics"/>
        </authorList>
    </citation>
    <scope>NUCLEOTIDE SEQUENCE [LARGE SCALE GENOMIC DNA]</scope>
</reference>
<keyword evidence="1" id="KW-1133">Transmembrane helix</keyword>
<evidence type="ECO:0000313" key="3">
    <source>
        <dbReference type="Proteomes" id="UP000281553"/>
    </source>
</evidence>
<evidence type="ECO:0000313" key="2">
    <source>
        <dbReference type="EMBL" id="VDN16219.1"/>
    </source>
</evidence>
<sequence length="140" mass="16326">MPSIRRQLSINKGRDSIGSISTLSFQLPATPDAIQRQIRGHLILILEVITLIIILAVVYGIPTMLIRLYKFNGTVYNDALNYTESFEDKFWMIHEFPTAIDEMFTMLNRSITRILNETARMDILNDESEYYQGFLLYREK</sequence>
<protein>
    <submittedName>
        <fullName evidence="2">Uncharacterized protein</fullName>
    </submittedName>
</protein>
<feature type="transmembrane region" description="Helical" evidence="1">
    <location>
        <begin position="42"/>
        <end position="61"/>
    </location>
</feature>
<dbReference type="AlphaFoldDB" id="A0A3P7P771"/>
<proteinExistence type="predicted"/>
<evidence type="ECO:0000256" key="1">
    <source>
        <dbReference type="SAM" id="Phobius"/>
    </source>
</evidence>
<organism evidence="2 3">
    <name type="scientific">Dibothriocephalus latus</name>
    <name type="common">Fish tapeworm</name>
    <name type="synonym">Diphyllobothrium latum</name>
    <dbReference type="NCBI Taxonomy" id="60516"/>
    <lineage>
        <taxon>Eukaryota</taxon>
        <taxon>Metazoa</taxon>
        <taxon>Spiralia</taxon>
        <taxon>Lophotrochozoa</taxon>
        <taxon>Platyhelminthes</taxon>
        <taxon>Cestoda</taxon>
        <taxon>Eucestoda</taxon>
        <taxon>Diphyllobothriidea</taxon>
        <taxon>Diphyllobothriidae</taxon>
        <taxon>Dibothriocephalus</taxon>
    </lineage>
</organism>